<dbReference type="InterPro" id="IPR051782">
    <property type="entry name" value="ABC_Transporter_VariousFunc"/>
</dbReference>
<dbReference type="Proteomes" id="UP000291917">
    <property type="component" value="Unassembled WGS sequence"/>
</dbReference>
<dbReference type="Proteomes" id="UP000679226">
    <property type="component" value="Chromosome"/>
</dbReference>
<reference evidence="8 11" key="3">
    <citation type="journal article" date="2019" name="Science, e1252229">
        <title>Invertible promoters mediate bacterial phase variation, antibiotic resistance, and host adaptation in the gut.</title>
        <authorList>
            <person name="Jiang X."/>
            <person name="Hall A.B."/>
            <person name="Arthur T.D."/>
            <person name="Plichta D.R."/>
            <person name="Covington C.T."/>
            <person name="Poyet M."/>
            <person name="Crothers J."/>
            <person name="Moses P.L."/>
            <person name="Tolonen A.C."/>
            <person name="Vlamakis H."/>
            <person name="Alm E.J."/>
            <person name="Xavier R.J."/>
        </authorList>
    </citation>
    <scope>NUCLEOTIDE SEQUENCE [LARGE SCALE GENOMIC DNA]</scope>
    <source>
        <strain evidence="11">bj_0095</strain>
        <strain evidence="8">Bj_0095</strain>
    </source>
</reference>
<evidence type="ECO:0000256" key="3">
    <source>
        <dbReference type="ARBA" id="ARBA00022840"/>
    </source>
</evidence>
<gene>
    <name evidence="9" type="primary">cysA_1</name>
    <name evidence="7" type="synonym">lnrL</name>
    <name evidence="8" type="ORF">EAJ03_11035</name>
    <name evidence="6" type="ORF">F2Z23_11630</name>
    <name evidence="7" type="ORF">INE88_02901</name>
    <name evidence="9" type="ORF">NCTC11155_00439</name>
</gene>
<dbReference type="InterPro" id="IPR027417">
    <property type="entry name" value="P-loop_NTPase"/>
</dbReference>
<dbReference type="GO" id="GO:0005524">
    <property type="term" value="F:ATP binding"/>
    <property type="evidence" value="ECO:0007669"/>
    <property type="project" value="UniProtKB-KW"/>
</dbReference>
<reference evidence="9 10" key="1">
    <citation type="submission" date="2018-06" db="EMBL/GenBank/DDBJ databases">
        <authorList>
            <consortium name="Pathogen Informatics"/>
            <person name="Doyle S."/>
        </authorList>
    </citation>
    <scope>NUCLEOTIDE SEQUENCE [LARGE SCALE GENOMIC DNA]</scope>
    <source>
        <strain evidence="9 10">NCTC11155</strain>
    </source>
</reference>
<dbReference type="PANTHER" id="PTHR42939:SF1">
    <property type="entry name" value="ABC TRANSPORTER ATP-BINDING PROTEIN ALBC-RELATED"/>
    <property type="match status" value="1"/>
</dbReference>
<reference evidence="7" key="4">
    <citation type="journal article" date="2021" name="PLoS Genet.">
        <title>Mobile Type VI secretion system loci of the gut Bacteroidales display extensive intra-ecosystem transfer, multi-species spread and geographical clustering.</title>
        <authorList>
            <person name="Garcia-Bayona L."/>
            <person name="Coyne M.J."/>
            <person name="Comstock L.E."/>
        </authorList>
    </citation>
    <scope>NUCLEOTIDE SEQUENCE</scope>
    <source>
        <strain evidence="7">CL11T00C20</strain>
    </source>
</reference>
<dbReference type="EMBL" id="RCXL01000016">
    <property type="protein sequence ID" value="RYT72835.1"/>
    <property type="molecule type" value="Genomic_DNA"/>
</dbReference>
<dbReference type="InterPro" id="IPR003593">
    <property type="entry name" value="AAA+_ATPase"/>
</dbReference>
<dbReference type="InterPro" id="IPR003439">
    <property type="entry name" value="ABC_transporter-like_ATP-bd"/>
</dbReference>
<keyword evidence="9" id="KW-0378">Hydrolase</keyword>
<keyword evidence="3 6" id="KW-0067">ATP-binding</keyword>
<protein>
    <submittedName>
        <fullName evidence="6">ABC transporter ATP-binding protein</fullName>
    </submittedName>
    <submittedName>
        <fullName evidence="9">ABC transporter related protein</fullName>
        <ecNumber evidence="9">3.6.3.25</ecNumber>
    </submittedName>
    <submittedName>
        <fullName evidence="7">Linearmycin resistance ATP-binding protein LnrL</fullName>
        <ecNumber evidence="7">3.6.3.-</ecNumber>
    </submittedName>
</protein>
<organism evidence="9 10">
    <name type="scientific">Bacteroides eggerthii</name>
    <dbReference type="NCBI Taxonomy" id="28111"/>
    <lineage>
        <taxon>Bacteria</taxon>
        <taxon>Pseudomonadati</taxon>
        <taxon>Bacteroidota</taxon>
        <taxon>Bacteroidia</taxon>
        <taxon>Bacteroidales</taxon>
        <taxon>Bacteroidaceae</taxon>
        <taxon>Bacteroides</taxon>
    </lineage>
</organism>
<dbReference type="PANTHER" id="PTHR42939">
    <property type="entry name" value="ABC TRANSPORTER ATP-BINDING PROTEIN ALBC-RELATED"/>
    <property type="match status" value="1"/>
</dbReference>
<dbReference type="PROSITE" id="PS00211">
    <property type="entry name" value="ABC_TRANSPORTER_1"/>
    <property type="match status" value="1"/>
</dbReference>
<dbReference type="PROSITE" id="PS50893">
    <property type="entry name" value="ABC_TRANSPORTER_2"/>
    <property type="match status" value="1"/>
</dbReference>
<name>A0A380YI07_9BACE</name>
<dbReference type="EC" id="3.6.3.-" evidence="7"/>
<accession>A0A380YI07</accession>
<dbReference type="EMBL" id="VVZX01000015">
    <property type="protein sequence ID" value="KAA5273299.1"/>
    <property type="molecule type" value="Genomic_DNA"/>
</dbReference>
<evidence type="ECO:0000259" key="5">
    <source>
        <dbReference type="PROSITE" id="PS50893"/>
    </source>
</evidence>
<reference evidence="6 12" key="2">
    <citation type="journal article" date="2019" name="Nat. Med.">
        <title>A library of human gut bacterial isolates paired with longitudinal multiomics data enables mechanistic microbiome research.</title>
        <authorList>
            <person name="Poyet M."/>
            <person name="Groussin M."/>
            <person name="Gibbons S.M."/>
            <person name="Avila-Pacheco J."/>
            <person name="Jiang X."/>
            <person name="Kearney S.M."/>
            <person name="Perrotta A.R."/>
            <person name="Berdy B."/>
            <person name="Zhao S."/>
            <person name="Lieberman T.D."/>
            <person name="Swanson P.K."/>
            <person name="Smith M."/>
            <person name="Roesemann S."/>
            <person name="Alexander J.E."/>
            <person name="Rich S.A."/>
            <person name="Livny J."/>
            <person name="Vlamakis H."/>
            <person name="Clish C."/>
            <person name="Bullock K."/>
            <person name="Deik A."/>
            <person name="Scott J."/>
            <person name="Pierce K.A."/>
            <person name="Xavier R.J."/>
            <person name="Alm E.J."/>
        </authorList>
    </citation>
    <scope>NUCLEOTIDE SEQUENCE [LARGE SCALE GENOMIC DNA]</scope>
    <source>
        <strain evidence="6 12">BIOML-A1</strain>
    </source>
</reference>
<evidence type="ECO:0000313" key="12">
    <source>
        <dbReference type="Proteomes" id="UP000335496"/>
    </source>
</evidence>
<dbReference type="GO" id="GO:0016887">
    <property type="term" value="F:ATP hydrolysis activity"/>
    <property type="evidence" value="ECO:0007669"/>
    <property type="project" value="InterPro"/>
</dbReference>
<dbReference type="CDD" id="cd03230">
    <property type="entry name" value="ABC_DR_subfamily_A"/>
    <property type="match status" value="1"/>
</dbReference>
<evidence type="ECO:0000313" key="7">
    <source>
        <dbReference type="EMBL" id="QUT46075.1"/>
    </source>
</evidence>
<keyword evidence="2" id="KW-0547">Nucleotide-binding</keyword>
<dbReference type="SMART" id="SM00382">
    <property type="entry name" value="AAA"/>
    <property type="match status" value="1"/>
</dbReference>
<dbReference type="SUPFAM" id="SSF52540">
    <property type="entry name" value="P-loop containing nucleoside triphosphate hydrolases"/>
    <property type="match status" value="1"/>
</dbReference>
<keyword evidence="12" id="KW-1185">Reference proteome</keyword>
<dbReference type="Pfam" id="PF00005">
    <property type="entry name" value="ABC_tran"/>
    <property type="match status" value="1"/>
</dbReference>
<feature type="compositionally biased region" description="Acidic residues" evidence="4">
    <location>
        <begin position="241"/>
        <end position="254"/>
    </location>
</feature>
<dbReference type="Proteomes" id="UP000254424">
    <property type="component" value="Unassembled WGS sequence"/>
</dbReference>
<feature type="region of interest" description="Disordered" evidence="4">
    <location>
        <begin position="234"/>
        <end position="254"/>
    </location>
</feature>
<evidence type="ECO:0000313" key="9">
    <source>
        <dbReference type="EMBL" id="SUV28489.1"/>
    </source>
</evidence>
<evidence type="ECO:0000256" key="2">
    <source>
        <dbReference type="ARBA" id="ARBA00022741"/>
    </source>
</evidence>
<proteinExistence type="predicted"/>
<dbReference type="Gene3D" id="3.40.50.300">
    <property type="entry name" value="P-loop containing nucleotide triphosphate hydrolases"/>
    <property type="match status" value="1"/>
</dbReference>
<evidence type="ECO:0000256" key="1">
    <source>
        <dbReference type="ARBA" id="ARBA00022448"/>
    </source>
</evidence>
<dbReference type="RefSeq" id="WP_004289583.1">
    <property type="nucleotide sequence ID" value="NZ_CABKNQ010000019.1"/>
</dbReference>
<dbReference type="EMBL" id="CP072227">
    <property type="protein sequence ID" value="QUT46075.1"/>
    <property type="molecule type" value="Genomic_DNA"/>
</dbReference>
<feature type="domain" description="ABC transporter" evidence="5">
    <location>
        <begin position="2"/>
        <end position="233"/>
    </location>
</feature>
<evidence type="ECO:0000256" key="4">
    <source>
        <dbReference type="SAM" id="MobiDB-lite"/>
    </source>
</evidence>
<dbReference type="EC" id="3.6.3.25" evidence="9"/>
<dbReference type="AlphaFoldDB" id="A0A380YI07"/>
<evidence type="ECO:0000313" key="11">
    <source>
        <dbReference type="Proteomes" id="UP000291917"/>
    </source>
</evidence>
<evidence type="ECO:0000313" key="6">
    <source>
        <dbReference type="EMBL" id="KAA5273299.1"/>
    </source>
</evidence>
<dbReference type="KEGG" id="beg:INE88_02901"/>
<dbReference type="GeneID" id="93070383"/>
<dbReference type="InterPro" id="IPR017871">
    <property type="entry name" value="ABC_transporter-like_CS"/>
</dbReference>
<keyword evidence="1" id="KW-0813">Transport</keyword>
<dbReference type="Proteomes" id="UP000335496">
    <property type="component" value="Unassembled WGS sequence"/>
</dbReference>
<dbReference type="STRING" id="483216.BACEGG_01284"/>
<dbReference type="OrthoDB" id="9801987at2"/>
<sequence>MIQINNLQKRFGEKTAVNIDNYLISQGDMLGLVGNNGAGKTTLFRLILDLLQADRGNVTINDIDVSQSEDWKRFTGAFIDDGFLIDYLTPEEYFYFIGKMYGLKKEEVDERLVPFERFMNGEVIGQKKFIRNFSAGNKQKIGIISAMLHHPQLLILDEPFNFLDPSSQSIIKQLLQKYNEEHGATVIISSHNLNHTVDVCPRIALLEHGVIIRDIENENNSAEKELEAYFNVSVEEKVETENDTDEETPEEEQA</sequence>
<dbReference type="EMBL" id="UFSX01000001">
    <property type="protein sequence ID" value="SUV28489.1"/>
    <property type="molecule type" value="Genomic_DNA"/>
</dbReference>
<evidence type="ECO:0000313" key="10">
    <source>
        <dbReference type="Proteomes" id="UP000254424"/>
    </source>
</evidence>
<evidence type="ECO:0000313" key="8">
    <source>
        <dbReference type="EMBL" id="RYT72835.1"/>
    </source>
</evidence>